<organism evidence="2 3">
    <name type="scientific">Fowl aviadenovirus 2</name>
    <dbReference type="NCBI Taxonomy" id="172859"/>
    <lineage>
        <taxon>Viruses</taxon>
        <taxon>Varidnaviria</taxon>
        <taxon>Bamfordvirae</taxon>
        <taxon>Preplasmiviricota</taxon>
        <taxon>Polisuviricotina</taxon>
        <taxon>Pharingeaviricetes</taxon>
        <taxon>Rowavirales</taxon>
        <taxon>Adenoviridae</taxon>
        <taxon>Aviadenovirus</taxon>
        <taxon>Aviadenovirus gallinae</taxon>
        <taxon>Fowl aviadenovirus D</taxon>
    </lineage>
</organism>
<dbReference type="Proteomes" id="UP000135389">
    <property type="component" value="Segment"/>
</dbReference>
<dbReference type="EMBL" id="KT862805">
    <property type="protein sequence ID" value="ANJ02329.1"/>
    <property type="molecule type" value="Genomic_DNA"/>
</dbReference>
<keyword evidence="1" id="KW-0472">Membrane</keyword>
<keyword evidence="1" id="KW-1133">Transmembrane helix</keyword>
<evidence type="ECO:0000313" key="3">
    <source>
        <dbReference type="Proteomes" id="UP000135389"/>
    </source>
</evidence>
<sequence length="66" mass="7376">MVKTGISEEAAKLFATIDDMSIEDWFLVFVVFFAILSFLWGMFLGLLCGPGDLDFAGYWGLVFPCL</sequence>
<feature type="transmembrane region" description="Helical" evidence="1">
    <location>
        <begin position="25"/>
        <end position="48"/>
    </location>
</feature>
<name>A0A191ULD9_9ADEN</name>
<keyword evidence="1" id="KW-0812">Transmembrane</keyword>
<protein>
    <submittedName>
        <fullName evidence="2">ORF1C</fullName>
    </submittedName>
</protein>
<accession>A0A191ULD9</accession>
<reference evidence="2 3" key="1">
    <citation type="journal article" date="2016" name="J. Gen. Virol.">
        <title>Genetic diversity of species Fowl aviadenovirus D and Fowl aviadenovirus E.</title>
        <authorList>
            <person name="Marek A."/>
            <person name="Kajan G.L."/>
            <person name="Kosiol C."/>
            <person name="Benko M."/>
            <person name="Schachner A."/>
            <person name="Hess M."/>
        </authorList>
    </citation>
    <scope>NUCLEOTIDE SEQUENCE [LARGE SCALE GENOMIC DNA]</scope>
    <source>
        <strain evidence="2">685</strain>
    </source>
</reference>
<evidence type="ECO:0000256" key="1">
    <source>
        <dbReference type="SAM" id="Phobius"/>
    </source>
</evidence>
<proteinExistence type="predicted"/>
<evidence type="ECO:0000313" key="2">
    <source>
        <dbReference type="EMBL" id="ANJ02329.1"/>
    </source>
</evidence>